<dbReference type="InterPro" id="IPR009003">
    <property type="entry name" value="Peptidase_S1_PA"/>
</dbReference>
<name>A0A0S3PTM1_9BRAD</name>
<organism evidence="4 5">
    <name type="scientific">Variibacter gotjawalensis</name>
    <dbReference type="NCBI Taxonomy" id="1333996"/>
    <lineage>
        <taxon>Bacteria</taxon>
        <taxon>Pseudomonadati</taxon>
        <taxon>Pseudomonadota</taxon>
        <taxon>Alphaproteobacteria</taxon>
        <taxon>Hyphomicrobiales</taxon>
        <taxon>Nitrobacteraceae</taxon>
        <taxon>Variibacter</taxon>
    </lineage>
</organism>
<dbReference type="SUPFAM" id="SSF47090">
    <property type="entry name" value="PGBD-like"/>
    <property type="match status" value="1"/>
</dbReference>
<dbReference type="OrthoDB" id="6810892at2"/>
<dbReference type="Pfam" id="PF13365">
    <property type="entry name" value="Trypsin_2"/>
    <property type="match status" value="1"/>
</dbReference>
<keyword evidence="2" id="KW-0732">Signal</keyword>
<feature type="signal peptide" evidence="2">
    <location>
        <begin position="1"/>
        <end position="19"/>
    </location>
</feature>
<dbReference type="InterPro" id="IPR002477">
    <property type="entry name" value="Peptidoglycan-bd-like"/>
</dbReference>
<gene>
    <name evidence="4" type="ORF">GJW-30_1_01803</name>
</gene>
<evidence type="ECO:0000256" key="1">
    <source>
        <dbReference type="SAM" id="MobiDB-lite"/>
    </source>
</evidence>
<dbReference type="Gene3D" id="1.10.101.10">
    <property type="entry name" value="PGBD-like superfamily/PGBD"/>
    <property type="match status" value="1"/>
</dbReference>
<keyword evidence="5" id="KW-1185">Reference proteome</keyword>
<evidence type="ECO:0000259" key="3">
    <source>
        <dbReference type="Pfam" id="PF01471"/>
    </source>
</evidence>
<protein>
    <submittedName>
        <fullName evidence="4">Putative peptidoglycan binding domain protein</fullName>
    </submittedName>
</protein>
<dbReference type="EMBL" id="AP014946">
    <property type="protein sequence ID" value="BAT59272.1"/>
    <property type="molecule type" value="Genomic_DNA"/>
</dbReference>
<feature type="compositionally biased region" description="Low complexity" evidence="1">
    <location>
        <begin position="19"/>
        <end position="28"/>
    </location>
</feature>
<dbReference type="RefSeq" id="WP_096354434.1">
    <property type="nucleotide sequence ID" value="NZ_AP014946.1"/>
</dbReference>
<dbReference type="AlphaFoldDB" id="A0A0S3PTM1"/>
<reference evidence="4 5" key="1">
    <citation type="submission" date="2015-08" db="EMBL/GenBank/DDBJ databases">
        <title>Investigation of the bacterial diversity of lava forest soil.</title>
        <authorList>
            <person name="Lee J.S."/>
        </authorList>
    </citation>
    <scope>NUCLEOTIDE SEQUENCE [LARGE SCALE GENOMIC DNA]</scope>
    <source>
        <strain evidence="4 5">GJW-30</strain>
    </source>
</reference>
<dbReference type="InterPro" id="IPR036365">
    <property type="entry name" value="PGBD-like_sf"/>
</dbReference>
<evidence type="ECO:0000313" key="4">
    <source>
        <dbReference type="EMBL" id="BAT59272.1"/>
    </source>
</evidence>
<feature type="domain" description="Peptidoglycan binding-like" evidence="3">
    <location>
        <begin position="61"/>
        <end position="110"/>
    </location>
</feature>
<feature type="compositionally biased region" description="Low complexity" evidence="1">
    <location>
        <begin position="36"/>
        <end position="50"/>
    </location>
</feature>
<dbReference type="Pfam" id="PF01471">
    <property type="entry name" value="PG_binding_1"/>
    <property type="match status" value="1"/>
</dbReference>
<proteinExistence type="predicted"/>
<dbReference type="Proteomes" id="UP000236884">
    <property type="component" value="Chromosome"/>
</dbReference>
<feature type="region of interest" description="Disordered" evidence="1">
    <location>
        <begin position="19"/>
        <end position="50"/>
    </location>
</feature>
<dbReference type="InterPro" id="IPR036366">
    <property type="entry name" value="PGBDSf"/>
</dbReference>
<accession>A0A0S3PTM1</accession>
<dbReference type="SUPFAM" id="SSF50494">
    <property type="entry name" value="Trypsin-like serine proteases"/>
    <property type="match status" value="1"/>
</dbReference>
<evidence type="ECO:0000256" key="2">
    <source>
        <dbReference type="SAM" id="SignalP"/>
    </source>
</evidence>
<dbReference type="KEGG" id="vgo:GJW-30_1_01803"/>
<dbReference type="Gene3D" id="2.40.10.120">
    <property type="match status" value="1"/>
</dbReference>
<evidence type="ECO:0000313" key="5">
    <source>
        <dbReference type="Proteomes" id="UP000236884"/>
    </source>
</evidence>
<feature type="chain" id="PRO_5006615746" evidence="2">
    <location>
        <begin position="20"/>
        <end position="455"/>
    </location>
</feature>
<sequence>MRLVGAALFFSFAATTALAQTQPQSQRQPPKPPARPAQGQPPAAAKPQDPVAASYVALPEAERIAIQTDLIWSGEYNGLATADFGARAIAAVKAFQKRLGTKETGVLNPKERGQLAAAARAKRDAVGWRIVDDLATGARIGIPTKTTPNTAVAGSTSRYSSAQSDVVIESFRIAEPSTTLAAVYDAQRKVPDSKITYNVIRGDAFTISGMRGLKKLYMRGQFKGGEVRGFSIVYDQAVDTIMEPVTVAMASTYQAFPATPIANLPPPRRKIEYGSGAFVSADGHIITSREMTEACQTYTIAGYGPADRVAEDKDRGLALLRVYGARDVKPLALGDASSAPSGTLVGVADPDRQSGGGNVSTLPLRFVAGTGARAALDPTPGLGFAGAPIVDANGRMLGIADVSTVAVAGAAGGSFATLIPSDAVKAFLAAQKVPVAATGTTDAKMAAVRIICVRK</sequence>